<dbReference type="CDD" id="cd02219">
    <property type="entry name" value="cupin_YjlB-like"/>
    <property type="match status" value="1"/>
</dbReference>
<gene>
    <name evidence="2" type="ORF">TK11N_18290</name>
    <name evidence="3" type="ORF">TK2N_17980</name>
</gene>
<dbReference type="Gene3D" id="2.60.120.10">
    <property type="entry name" value="Jelly Rolls"/>
    <property type="match status" value="1"/>
</dbReference>
<evidence type="ECO:0000313" key="4">
    <source>
        <dbReference type="Proteomes" id="UP000886597"/>
    </source>
</evidence>
<dbReference type="PANTHER" id="PTHR36448">
    <property type="entry name" value="BLR7373 PROTEIN"/>
    <property type="match status" value="1"/>
</dbReference>
<accession>A0AAN4UCK1</accession>
<keyword evidence="5" id="KW-1185">Reference proteome</keyword>
<feature type="domain" description="Cupin type-2" evidence="1">
    <location>
        <begin position="59"/>
        <end position="109"/>
    </location>
</feature>
<dbReference type="AlphaFoldDB" id="A0AAN4UCK1"/>
<organism evidence="3 4">
    <name type="scientific">Tetragenococcus koreensis</name>
    <dbReference type="NCBI Taxonomy" id="290335"/>
    <lineage>
        <taxon>Bacteria</taxon>
        <taxon>Bacillati</taxon>
        <taxon>Bacillota</taxon>
        <taxon>Bacilli</taxon>
        <taxon>Lactobacillales</taxon>
        <taxon>Enterococcaceae</taxon>
        <taxon>Tetragenococcus</taxon>
    </lineage>
</organism>
<dbReference type="PANTHER" id="PTHR36448:SF2">
    <property type="entry name" value="CUPIN TYPE-1 DOMAIN-CONTAINING PROTEIN"/>
    <property type="match status" value="1"/>
</dbReference>
<reference evidence="3" key="2">
    <citation type="journal article" date="2020" name="Int. Dairy J.">
        <title>Lactic acid bacterial diversity in Brie cheese focusing on salt concentration and pH of isolation medium and characterisation of halophilic and alkaliphilic lactic acid bacterial isolates.</title>
        <authorList>
            <person name="Unno R."/>
            <person name="Matsutani M."/>
            <person name="Suzuki T."/>
            <person name="Kodama K."/>
            <person name="Matsushita H."/>
            <person name="Yamasato K."/>
            <person name="Koizumi Y."/>
            <person name="Ishikawa M."/>
        </authorList>
    </citation>
    <scope>NUCLEOTIDE SEQUENCE</scope>
    <source>
        <strain evidence="3">7C1</strain>
        <strain evidence="2">8C4</strain>
    </source>
</reference>
<dbReference type="EMBL" id="BKBO01000030">
    <property type="protein sequence ID" value="GEQ49977.1"/>
    <property type="molecule type" value="Genomic_DNA"/>
</dbReference>
<dbReference type="InterPro" id="IPR047121">
    <property type="entry name" value="YjiB-like"/>
</dbReference>
<dbReference type="InterPro" id="IPR014710">
    <property type="entry name" value="RmlC-like_jellyroll"/>
</dbReference>
<dbReference type="Proteomes" id="UP000886607">
    <property type="component" value="Unassembled WGS sequence"/>
</dbReference>
<evidence type="ECO:0000313" key="3">
    <source>
        <dbReference type="EMBL" id="GEQ54954.1"/>
    </source>
</evidence>
<evidence type="ECO:0000313" key="5">
    <source>
        <dbReference type="Proteomes" id="UP000886607"/>
    </source>
</evidence>
<protein>
    <recommendedName>
        <fullName evidence="1">Cupin type-2 domain-containing protein</fullName>
    </recommendedName>
</protein>
<dbReference type="PIRSF" id="PIRSF019307">
    <property type="entry name" value="UCP019307"/>
    <property type="match status" value="1"/>
</dbReference>
<dbReference type="InterPro" id="IPR014500">
    <property type="entry name" value="UCP019307_cupin"/>
</dbReference>
<dbReference type="EMBL" id="BKBQ01000029">
    <property type="protein sequence ID" value="GEQ54954.1"/>
    <property type="molecule type" value="Genomic_DNA"/>
</dbReference>
<reference evidence="3" key="1">
    <citation type="submission" date="2019-08" db="EMBL/GenBank/DDBJ databases">
        <authorList>
            <person name="Ishikawa M."/>
            <person name="Suzuki T."/>
            <person name="Matsutani M."/>
        </authorList>
    </citation>
    <scope>NUCLEOTIDE SEQUENCE</scope>
    <source>
        <strain evidence="3">7C1</strain>
        <strain evidence="2">8C4</strain>
    </source>
</reference>
<sequence>MKKQEEIIINDFYFTDDGSIPNHPSFPLLIYKNAIEEEDELEQILAQNNWSNAWRNGVFPYHHYHSNSHEVLVVVGGSALLQMGGENGKKVEAERGDVLILPAGTGHKLLQKAAGFSVIGAYPNGQDFDICYGKKEERPEKLANIKKVSLPDHDPIYGKKGKLFSYWQANNG</sequence>
<evidence type="ECO:0000313" key="2">
    <source>
        <dbReference type="EMBL" id="GEQ49977.1"/>
    </source>
</evidence>
<name>A0AAN4UCK1_9ENTE</name>
<comment type="caution">
    <text evidence="3">The sequence shown here is derived from an EMBL/GenBank/DDBJ whole genome shotgun (WGS) entry which is preliminary data.</text>
</comment>
<dbReference type="RefSeq" id="WP_202584207.1">
    <property type="nucleotide sequence ID" value="NZ_BKBO01000030.1"/>
</dbReference>
<dbReference type="Pfam" id="PF07883">
    <property type="entry name" value="Cupin_2"/>
    <property type="match status" value="1"/>
</dbReference>
<dbReference type="InterPro" id="IPR011051">
    <property type="entry name" value="RmlC_Cupin_sf"/>
</dbReference>
<dbReference type="SUPFAM" id="SSF51182">
    <property type="entry name" value="RmlC-like cupins"/>
    <property type="match status" value="1"/>
</dbReference>
<dbReference type="Proteomes" id="UP000886597">
    <property type="component" value="Unassembled WGS sequence"/>
</dbReference>
<proteinExistence type="predicted"/>
<evidence type="ECO:0000259" key="1">
    <source>
        <dbReference type="Pfam" id="PF07883"/>
    </source>
</evidence>
<dbReference type="InterPro" id="IPR013096">
    <property type="entry name" value="Cupin_2"/>
</dbReference>